<gene>
    <name evidence="1" type="ORF">EFL26_02275</name>
</gene>
<dbReference type="EMBL" id="RJSF01000005">
    <property type="protein sequence ID" value="RNM16939.1"/>
    <property type="molecule type" value="Genomic_DNA"/>
</dbReference>
<dbReference type="Proteomes" id="UP000279994">
    <property type="component" value="Unassembled WGS sequence"/>
</dbReference>
<dbReference type="RefSeq" id="WP_123221277.1">
    <property type="nucleotide sequence ID" value="NZ_RJSF01000005.1"/>
</dbReference>
<evidence type="ECO:0008006" key="3">
    <source>
        <dbReference type="Google" id="ProtNLM"/>
    </source>
</evidence>
<protein>
    <recommendedName>
        <fullName evidence="3">Nuclear transport factor 2 family protein</fullName>
    </recommendedName>
</protein>
<keyword evidence="2" id="KW-1185">Reference proteome</keyword>
<evidence type="ECO:0000313" key="2">
    <source>
        <dbReference type="Proteomes" id="UP000279994"/>
    </source>
</evidence>
<reference evidence="1 2" key="1">
    <citation type="submission" date="2018-11" db="EMBL/GenBank/DDBJ databases">
        <authorList>
            <person name="Li F."/>
        </authorList>
    </citation>
    <scope>NUCLEOTIDE SEQUENCE [LARGE SCALE GENOMIC DNA]</scope>
    <source>
        <strain evidence="1 2">Gsoil 818</strain>
    </source>
</reference>
<comment type="caution">
    <text evidence="1">The sequence shown here is derived from an EMBL/GenBank/DDBJ whole genome shotgun (WGS) entry which is preliminary data.</text>
</comment>
<organism evidence="1 2">
    <name type="scientific">Nocardioides pocheonensis</name>
    <dbReference type="NCBI Taxonomy" id="661485"/>
    <lineage>
        <taxon>Bacteria</taxon>
        <taxon>Bacillati</taxon>
        <taxon>Actinomycetota</taxon>
        <taxon>Actinomycetes</taxon>
        <taxon>Propionibacteriales</taxon>
        <taxon>Nocardioidaceae</taxon>
        <taxon>Nocardioides</taxon>
    </lineage>
</organism>
<accession>A0A3N0GWZ3</accession>
<proteinExistence type="predicted"/>
<evidence type="ECO:0000313" key="1">
    <source>
        <dbReference type="EMBL" id="RNM16939.1"/>
    </source>
</evidence>
<name>A0A3N0GWZ3_9ACTN</name>
<dbReference type="AlphaFoldDB" id="A0A3N0GWZ3"/>
<sequence length="142" mass="16067">MTTSTMPSPATLQSSVEKFVAFLESGGDAPEGLFAPTVFGDLTFPHWRVQTDGADELVAGRRRMHPQPGRVRLERVTPTETGYLVKLEERWEDDGQQWYCREGFVLDLDDTGAICDFTVYCTGDWDEDRQREHANAVTLLRP</sequence>
<dbReference type="OrthoDB" id="3870905at2"/>